<dbReference type="Proteomes" id="UP001528411">
    <property type="component" value="Unassembled WGS sequence"/>
</dbReference>
<keyword evidence="2" id="KW-1185">Reference proteome</keyword>
<evidence type="ECO:0000313" key="2">
    <source>
        <dbReference type="Proteomes" id="UP001528411"/>
    </source>
</evidence>
<gene>
    <name evidence="1" type="ORF">PN838_22715</name>
</gene>
<evidence type="ECO:0008006" key="3">
    <source>
        <dbReference type="Google" id="ProtNLM"/>
    </source>
</evidence>
<organism evidence="1 2">
    <name type="scientific">Psychrosphaera algicola</name>
    <dbReference type="NCBI Taxonomy" id="3023714"/>
    <lineage>
        <taxon>Bacteria</taxon>
        <taxon>Pseudomonadati</taxon>
        <taxon>Pseudomonadota</taxon>
        <taxon>Gammaproteobacteria</taxon>
        <taxon>Alteromonadales</taxon>
        <taxon>Pseudoalteromonadaceae</taxon>
        <taxon>Psychrosphaera</taxon>
    </lineage>
</organism>
<dbReference type="EMBL" id="JAQOMS010000002">
    <property type="protein sequence ID" value="MDC2891026.1"/>
    <property type="molecule type" value="Genomic_DNA"/>
</dbReference>
<dbReference type="RefSeq" id="WP_272182070.1">
    <property type="nucleotide sequence ID" value="NZ_JAQOMS010000002.1"/>
</dbReference>
<accession>A0ABT5FIL6</accession>
<protein>
    <recommendedName>
        <fullName evidence="3">Uracil DNA glycosylase superfamily protein</fullName>
    </recommendedName>
</protein>
<evidence type="ECO:0000313" key="1">
    <source>
        <dbReference type="EMBL" id="MDC2891026.1"/>
    </source>
</evidence>
<name>A0ABT5FIL6_9GAMM</name>
<sequence length="209" mass="24170">MNNVFFRPWVGNRYGKVDSVFSKKILILGDSHYTDESEVTELLANKQQSSDFTTGVMNDYLSEDVKGNWKSTFTKFMNSFVQGTSHEEFSREELWGSVAFYNYLQIPAGTKPRLTQHYDYTKETDRKAFLEVIGELEPDVIISWGNKAWDAMPEDFGFGNYVANKKFSDFYHTYPFKENRLKVLGINHPSSAYKSSYWSGVFTETQINA</sequence>
<proteinExistence type="predicted"/>
<comment type="caution">
    <text evidence="1">The sequence shown here is derived from an EMBL/GenBank/DDBJ whole genome shotgun (WGS) entry which is preliminary data.</text>
</comment>
<reference evidence="1 2" key="1">
    <citation type="submission" date="2023-01" db="EMBL/GenBank/DDBJ databases">
        <title>Psychrosphaera sp. nov., isolated from marine algae.</title>
        <authorList>
            <person name="Bayburt H."/>
            <person name="Choi B.J."/>
            <person name="Kim J.M."/>
            <person name="Choi D.G."/>
            <person name="Jeon C.O."/>
        </authorList>
    </citation>
    <scope>NUCLEOTIDE SEQUENCE [LARGE SCALE GENOMIC DNA]</scope>
    <source>
        <strain evidence="1 2">G1-22</strain>
    </source>
</reference>